<dbReference type="SUPFAM" id="SSF56112">
    <property type="entry name" value="Protein kinase-like (PK-like)"/>
    <property type="match status" value="1"/>
</dbReference>
<dbReference type="PANTHER" id="PTHR48005">
    <property type="entry name" value="LEUCINE RICH REPEAT KINASE 2"/>
    <property type="match status" value="1"/>
</dbReference>
<dbReference type="EMBL" id="JBBPBM010000176">
    <property type="protein sequence ID" value="KAK8502083.1"/>
    <property type="molecule type" value="Genomic_DNA"/>
</dbReference>
<dbReference type="PROSITE" id="PS50011">
    <property type="entry name" value="PROTEIN_KINASE_DOM"/>
    <property type="match status" value="1"/>
</dbReference>
<dbReference type="Proteomes" id="UP001472677">
    <property type="component" value="Unassembled WGS sequence"/>
</dbReference>
<dbReference type="PANTHER" id="PTHR48005:SF92">
    <property type="entry name" value="REPEAT RECEPTOR-LIKE PROTEIN KINASE FAMILY PROTEIN, PUTATIVE-RELATED"/>
    <property type="match status" value="1"/>
</dbReference>
<dbReference type="Gene3D" id="1.10.510.10">
    <property type="entry name" value="Transferase(Phosphotransferase) domain 1"/>
    <property type="match status" value="1"/>
</dbReference>
<sequence>MNWTKRIEIIKSIAHALCYLHHDCNRPIVHRDISSNIVLLNSSLQAVVTDFGTARMLDLDSSNQTILVGTRGYIAPGNINGKTSGRSVVMVVVSIFFSKYETDRCVRQSSTISNKPTGCIKFCSRRYIDLRLLKSATEITTNDERSVQRIPFSPSILEDSPSNDFFVSTCET</sequence>
<evidence type="ECO:0000313" key="1">
    <source>
        <dbReference type="EMBL" id="KAK8502083.1"/>
    </source>
</evidence>
<organism evidence="1 2">
    <name type="scientific">Hibiscus sabdariffa</name>
    <name type="common">roselle</name>
    <dbReference type="NCBI Taxonomy" id="183260"/>
    <lineage>
        <taxon>Eukaryota</taxon>
        <taxon>Viridiplantae</taxon>
        <taxon>Streptophyta</taxon>
        <taxon>Embryophyta</taxon>
        <taxon>Tracheophyta</taxon>
        <taxon>Spermatophyta</taxon>
        <taxon>Magnoliopsida</taxon>
        <taxon>eudicotyledons</taxon>
        <taxon>Gunneridae</taxon>
        <taxon>Pentapetalae</taxon>
        <taxon>rosids</taxon>
        <taxon>malvids</taxon>
        <taxon>Malvales</taxon>
        <taxon>Malvaceae</taxon>
        <taxon>Malvoideae</taxon>
        <taxon>Hibiscus</taxon>
    </lineage>
</organism>
<proteinExistence type="predicted"/>
<accession>A0ABR2B5F5</accession>
<dbReference type="InterPro" id="IPR000719">
    <property type="entry name" value="Prot_kinase_dom"/>
</dbReference>
<dbReference type="InterPro" id="IPR051420">
    <property type="entry name" value="Ser_Thr_Kinases_DiverseReg"/>
</dbReference>
<keyword evidence="2" id="KW-1185">Reference proteome</keyword>
<reference evidence="1 2" key="1">
    <citation type="journal article" date="2024" name="G3 (Bethesda)">
        <title>Genome assembly of Hibiscus sabdariffa L. provides insights into metabolisms of medicinal natural products.</title>
        <authorList>
            <person name="Kim T."/>
        </authorList>
    </citation>
    <scope>NUCLEOTIDE SEQUENCE [LARGE SCALE GENOMIC DNA]</scope>
    <source>
        <strain evidence="1">TK-2024</strain>
        <tissue evidence="1">Old leaves</tissue>
    </source>
</reference>
<evidence type="ECO:0000313" key="2">
    <source>
        <dbReference type="Proteomes" id="UP001472677"/>
    </source>
</evidence>
<name>A0ABR2B5F5_9ROSI</name>
<comment type="caution">
    <text evidence="1">The sequence shown here is derived from an EMBL/GenBank/DDBJ whole genome shotgun (WGS) entry which is preliminary data.</text>
</comment>
<dbReference type="InterPro" id="IPR011009">
    <property type="entry name" value="Kinase-like_dom_sf"/>
</dbReference>
<protein>
    <submittedName>
        <fullName evidence="1">Uncharacterized protein</fullName>
    </submittedName>
</protein>
<dbReference type="Pfam" id="PF00069">
    <property type="entry name" value="Pkinase"/>
    <property type="match status" value="1"/>
</dbReference>
<gene>
    <name evidence="1" type="ORF">V6N12_012537</name>
</gene>